<protein>
    <recommendedName>
        <fullName evidence="3">Carrier domain-containing protein</fullName>
    </recommendedName>
</protein>
<comment type="cofactor">
    <cofactor evidence="1">
        <name>pantetheine 4'-phosphate</name>
        <dbReference type="ChEBI" id="CHEBI:47942"/>
    </cofactor>
</comment>
<keyword evidence="5" id="KW-1185">Reference proteome</keyword>
<dbReference type="PANTHER" id="PTHR45527:SF1">
    <property type="entry name" value="FATTY ACID SYNTHASE"/>
    <property type="match status" value="1"/>
</dbReference>
<dbReference type="Gene3D" id="3.30.559.10">
    <property type="entry name" value="Chloramphenicol acetyltransferase-like domain"/>
    <property type="match status" value="1"/>
</dbReference>
<organism evidence="4 5">
    <name type="scientific">Streptomyces klenkii</name>
    <dbReference type="NCBI Taxonomy" id="1420899"/>
    <lineage>
        <taxon>Bacteria</taxon>
        <taxon>Bacillati</taxon>
        <taxon>Actinomycetota</taxon>
        <taxon>Actinomycetes</taxon>
        <taxon>Kitasatosporales</taxon>
        <taxon>Streptomycetaceae</taxon>
        <taxon>Streptomyces</taxon>
    </lineage>
</organism>
<dbReference type="InterPro" id="IPR023213">
    <property type="entry name" value="CAT-like_dom_sf"/>
</dbReference>
<dbReference type="Proteomes" id="UP000270343">
    <property type="component" value="Unassembled WGS sequence"/>
</dbReference>
<proteinExistence type="predicted"/>
<dbReference type="GO" id="GO:0005737">
    <property type="term" value="C:cytoplasm"/>
    <property type="evidence" value="ECO:0007669"/>
    <property type="project" value="TreeGrafter"/>
</dbReference>
<feature type="domain" description="Carrier" evidence="3">
    <location>
        <begin position="1"/>
        <end position="40"/>
    </location>
</feature>
<feature type="region of interest" description="Disordered" evidence="2">
    <location>
        <begin position="152"/>
        <end position="182"/>
    </location>
</feature>
<feature type="non-terminal residue" evidence="4">
    <location>
        <position position="336"/>
    </location>
</feature>
<dbReference type="SUPFAM" id="SSF52777">
    <property type="entry name" value="CoA-dependent acyltransferases"/>
    <property type="match status" value="2"/>
</dbReference>
<dbReference type="InterPro" id="IPR036736">
    <property type="entry name" value="ACP-like_sf"/>
</dbReference>
<reference evidence="4 5" key="1">
    <citation type="journal article" date="2015" name="Antonie Van Leeuwenhoek">
        <title>Streptomyces klenkii sp. nov., isolated from deep marine sediment.</title>
        <authorList>
            <person name="Veyisoglu A."/>
            <person name="Sahin N."/>
        </authorList>
    </citation>
    <scope>NUCLEOTIDE SEQUENCE [LARGE SCALE GENOMIC DNA]</scope>
    <source>
        <strain evidence="4 5">KCTC 29202</strain>
    </source>
</reference>
<feature type="compositionally biased region" description="Basic and acidic residues" evidence="2">
    <location>
        <begin position="156"/>
        <end position="166"/>
    </location>
</feature>
<sequence length="336" mass="35820">SIGAVRLLIAARERGLDLTTRDVFRHRTVAELARVARESAPEDEAAAPWELPAPAALGAATEGVPGGVEEVLPLSPLQAGFHARSLLDGPGRDAYVVQQVIDLAGELDSARLREAARTLLRRHAPLRACFRTDPATGTALQLVARDPALPWQEADLGNRPEGEREAPAAALAEEERQRPFDPAEPPLLRCALIRLGPGRAQLVLTFHHIVADGWSLPVLHRELLAAYGGGELPPVAPYRAHLAHLARQDAAAARDAWRAALAGVEEPTRVVPGEAGAERPRPAHVRVELPGDATARLAARARELGVTPGTLVQTAWGLLAGRLTGRQDVLFGTTVS</sequence>
<dbReference type="Pfam" id="PF00668">
    <property type="entry name" value="Condensation"/>
    <property type="match status" value="1"/>
</dbReference>
<dbReference type="GO" id="GO:0008610">
    <property type="term" value="P:lipid biosynthetic process"/>
    <property type="evidence" value="ECO:0007669"/>
    <property type="project" value="UniProtKB-ARBA"/>
</dbReference>
<evidence type="ECO:0000256" key="1">
    <source>
        <dbReference type="ARBA" id="ARBA00001957"/>
    </source>
</evidence>
<dbReference type="GO" id="GO:0031177">
    <property type="term" value="F:phosphopantetheine binding"/>
    <property type="evidence" value="ECO:0007669"/>
    <property type="project" value="TreeGrafter"/>
</dbReference>
<dbReference type="PANTHER" id="PTHR45527">
    <property type="entry name" value="NONRIBOSOMAL PEPTIDE SYNTHETASE"/>
    <property type="match status" value="1"/>
</dbReference>
<dbReference type="InterPro" id="IPR001242">
    <property type="entry name" value="Condensation_dom"/>
</dbReference>
<evidence type="ECO:0000256" key="2">
    <source>
        <dbReference type="SAM" id="MobiDB-lite"/>
    </source>
</evidence>
<evidence type="ECO:0000259" key="3">
    <source>
        <dbReference type="PROSITE" id="PS50075"/>
    </source>
</evidence>
<comment type="caution">
    <text evidence="4">The sequence shown here is derived from an EMBL/GenBank/DDBJ whole genome shotgun (WGS) entry which is preliminary data.</text>
</comment>
<dbReference type="PROSITE" id="PS50075">
    <property type="entry name" value="CARRIER"/>
    <property type="match status" value="1"/>
</dbReference>
<dbReference type="SUPFAM" id="SSF47336">
    <property type="entry name" value="ACP-like"/>
    <property type="match status" value="1"/>
</dbReference>
<dbReference type="GO" id="GO:0043041">
    <property type="term" value="P:amino acid activation for nonribosomal peptide biosynthetic process"/>
    <property type="evidence" value="ECO:0007669"/>
    <property type="project" value="TreeGrafter"/>
</dbReference>
<evidence type="ECO:0000313" key="4">
    <source>
        <dbReference type="EMBL" id="RKN49875.1"/>
    </source>
</evidence>
<dbReference type="EMBL" id="RBAM01000234">
    <property type="protein sequence ID" value="RKN49875.1"/>
    <property type="molecule type" value="Genomic_DNA"/>
</dbReference>
<dbReference type="GO" id="GO:0003824">
    <property type="term" value="F:catalytic activity"/>
    <property type="evidence" value="ECO:0007669"/>
    <property type="project" value="InterPro"/>
</dbReference>
<dbReference type="Gene3D" id="1.10.1200.10">
    <property type="entry name" value="ACP-like"/>
    <property type="match status" value="1"/>
</dbReference>
<dbReference type="RefSeq" id="WP_147449940.1">
    <property type="nucleotide sequence ID" value="NZ_RBAM01000234.1"/>
</dbReference>
<dbReference type="InterPro" id="IPR009081">
    <property type="entry name" value="PP-bd_ACP"/>
</dbReference>
<name>A0A3A9ZNX9_9ACTN</name>
<dbReference type="OrthoDB" id="2472181at2"/>
<accession>A0A3A9ZNX9</accession>
<dbReference type="GO" id="GO:0044550">
    <property type="term" value="P:secondary metabolite biosynthetic process"/>
    <property type="evidence" value="ECO:0007669"/>
    <property type="project" value="TreeGrafter"/>
</dbReference>
<evidence type="ECO:0000313" key="5">
    <source>
        <dbReference type="Proteomes" id="UP000270343"/>
    </source>
</evidence>
<gene>
    <name evidence="4" type="ORF">D7231_36005</name>
</gene>
<feature type="non-terminal residue" evidence="4">
    <location>
        <position position="1"/>
    </location>
</feature>
<dbReference type="AlphaFoldDB" id="A0A3A9ZNX9"/>
<dbReference type="Gene3D" id="3.30.559.30">
    <property type="entry name" value="Nonribosomal peptide synthetase, condensation domain"/>
    <property type="match status" value="1"/>
</dbReference>